<dbReference type="AlphaFoldDB" id="A0A9X2ZK50"/>
<dbReference type="RefSeq" id="WP_264287117.1">
    <property type="nucleotide sequence ID" value="NZ_JAOZEV010000007.1"/>
</dbReference>
<evidence type="ECO:0000256" key="1">
    <source>
        <dbReference type="ARBA" id="ARBA00023015"/>
    </source>
</evidence>
<comment type="caution">
    <text evidence="5">The sequence shown here is derived from an EMBL/GenBank/DDBJ whole genome shotgun (WGS) entry which is preliminary data.</text>
</comment>
<dbReference type="GO" id="GO:0003700">
    <property type="term" value="F:DNA-binding transcription factor activity"/>
    <property type="evidence" value="ECO:0007669"/>
    <property type="project" value="InterPro"/>
</dbReference>
<keyword evidence="1" id="KW-0805">Transcription regulation</keyword>
<name>A0A9X2ZK50_9FLAO</name>
<dbReference type="InterPro" id="IPR018060">
    <property type="entry name" value="HTH_AraC"/>
</dbReference>
<gene>
    <name evidence="5" type="ORF">OIU80_11355</name>
</gene>
<evidence type="ECO:0000313" key="6">
    <source>
        <dbReference type="Proteomes" id="UP001151133"/>
    </source>
</evidence>
<dbReference type="PROSITE" id="PS01124">
    <property type="entry name" value="HTH_ARAC_FAMILY_2"/>
    <property type="match status" value="1"/>
</dbReference>
<reference evidence="5" key="1">
    <citation type="submission" date="2022-10" db="EMBL/GenBank/DDBJ databases">
        <title>Two novel species of Flavobacterium.</title>
        <authorList>
            <person name="Liu Q."/>
            <person name="Xin Y.-H."/>
        </authorList>
    </citation>
    <scope>NUCLEOTIDE SEQUENCE</scope>
    <source>
        <strain evidence="5">LS1R47</strain>
    </source>
</reference>
<proteinExistence type="predicted"/>
<dbReference type="InterPro" id="IPR009057">
    <property type="entry name" value="Homeodomain-like_sf"/>
</dbReference>
<evidence type="ECO:0000259" key="4">
    <source>
        <dbReference type="PROSITE" id="PS01124"/>
    </source>
</evidence>
<accession>A0A9X2ZK50</accession>
<evidence type="ECO:0000256" key="3">
    <source>
        <dbReference type="ARBA" id="ARBA00023163"/>
    </source>
</evidence>
<dbReference type="Gene3D" id="1.10.10.60">
    <property type="entry name" value="Homeodomain-like"/>
    <property type="match status" value="1"/>
</dbReference>
<dbReference type="EMBL" id="JAOZEV010000007">
    <property type="protein sequence ID" value="MCV9932881.1"/>
    <property type="molecule type" value="Genomic_DNA"/>
</dbReference>
<dbReference type="PANTHER" id="PTHR43280:SF32">
    <property type="entry name" value="TRANSCRIPTIONAL REGULATORY PROTEIN"/>
    <property type="match status" value="1"/>
</dbReference>
<keyword evidence="2" id="KW-0238">DNA-binding</keyword>
<sequence length="286" mass="33273">MVDKKSKYYHPGLQVNIFEKFTSQISFSQLFKIDHFSILLVNSGSLSLQINNRKIDLIANDLIIIPKKAICEILFISNQLQICQTSFTSDFAFGNSIKWPHIKHFEFFITQISSKIILKKKDAILVIDLFTLIKSKIASNNTHVYKKEILLFSFNLLLYELAGIYHRSSWHLNVKYSRNEALVIQFFKILEINSRKQHNVKFYADDLHITAGHLTKIVKKVTQKTAKEFITQSIVLEAKILLQDNQLSIFYIIEELQFTNSSSFCTFFKKHTSLSPSEYRSHLNPQ</sequence>
<dbReference type="Pfam" id="PF12833">
    <property type="entry name" value="HTH_18"/>
    <property type="match status" value="1"/>
</dbReference>
<keyword evidence="6" id="KW-1185">Reference proteome</keyword>
<dbReference type="SUPFAM" id="SSF46689">
    <property type="entry name" value="Homeodomain-like"/>
    <property type="match status" value="1"/>
</dbReference>
<dbReference type="Proteomes" id="UP001151133">
    <property type="component" value="Unassembled WGS sequence"/>
</dbReference>
<protein>
    <submittedName>
        <fullName evidence="5">Helix-turn-helix domain-containing protein</fullName>
    </submittedName>
</protein>
<dbReference type="PANTHER" id="PTHR43280">
    <property type="entry name" value="ARAC-FAMILY TRANSCRIPTIONAL REGULATOR"/>
    <property type="match status" value="1"/>
</dbReference>
<evidence type="ECO:0000256" key="2">
    <source>
        <dbReference type="ARBA" id="ARBA00023125"/>
    </source>
</evidence>
<keyword evidence="3" id="KW-0804">Transcription</keyword>
<evidence type="ECO:0000313" key="5">
    <source>
        <dbReference type="EMBL" id="MCV9932881.1"/>
    </source>
</evidence>
<feature type="domain" description="HTH araC/xylS-type" evidence="4">
    <location>
        <begin position="184"/>
        <end position="282"/>
    </location>
</feature>
<dbReference type="SMART" id="SM00342">
    <property type="entry name" value="HTH_ARAC"/>
    <property type="match status" value="1"/>
</dbReference>
<organism evidence="5 6">
    <name type="scientific">Flavobacterium frigoritolerans</name>
    <dbReference type="NCBI Taxonomy" id="2987686"/>
    <lineage>
        <taxon>Bacteria</taxon>
        <taxon>Pseudomonadati</taxon>
        <taxon>Bacteroidota</taxon>
        <taxon>Flavobacteriia</taxon>
        <taxon>Flavobacteriales</taxon>
        <taxon>Flavobacteriaceae</taxon>
        <taxon>Flavobacterium</taxon>
    </lineage>
</organism>
<dbReference type="GO" id="GO:0043565">
    <property type="term" value="F:sequence-specific DNA binding"/>
    <property type="evidence" value="ECO:0007669"/>
    <property type="project" value="InterPro"/>
</dbReference>